<protein>
    <submittedName>
        <fullName evidence="8">Alkylated DNA repair dioxygenase</fullName>
    </submittedName>
</protein>
<sequence length="222" mass="24332">MTRLAIAPGVIHWPGYLPAEAQAALVADLREVARQAPFFSPRMPRTGKPFSVRMTNCGSLGWVSDERGYRYQPLHPETGLAWPPMPALLTQAWRELADYPHPPEACLVNFYEASAKMGLHQDRDEQDFEAPVLSLSLGDTAMFRIGGTERGGKTVSLKLASGDVLLFGGEARLAYHGIDRILAGSSSLLPQGGRINLTLRRVTRAFSSEVDTGSREENALKQ</sequence>
<keyword evidence="9" id="KW-1185">Reference proteome</keyword>
<dbReference type="OrthoDB" id="9796932at2"/>
<keyword evidence="4 6" id="KW-0408">Iron</keyword>
<feature type="domain" description="Fe2OG dioxygenase" evidence="7">
    <location>
        <begin position="102"/>
        <end position="203"/>
    </location>
</feature>
<feature type="binding site" evidence="5">
    <location>
        <begin position="69"/>
        <end position="71"/>
    </location>
    <ligand>
        <name>substrate</name>
    </ligand>
</feature>
<evidence type="ECO:0000256" key="1">
    <source>
        <dbReference type="ARBA" id="ARBA00022723"/>
    </source>
</evidence>
<dbReference type="KEGG" id="bvv:BHK69_09465"/>
<dbReference type="InterPro" id="IPR037151">
    <property type="entry name" value="AlkB-like_sf"/>
</dbReference>
<feature type="binding site" evidence="5">
    <location>
        <position position="124"/>
    </location>
    <ligand>
        <name>substrate</name>
    </ligand>
</feature>
<gene>
    <name evidence="8" type="ORF">BHK69_09465</name>
</gene>
<dbReference type="InterPro" id="IPR027450">
    <property type="entry name" value="AlkB-like"/>
</dbReference>
<dbReference type="GO" id="GO:0035516">
    <property type="term" value="F:broad specificity oxidative DNA demethylase activity"/>
    <property type="evidence" value="ECO:0007669"/>
    <property type="project" value="TreeGrafter"/>
</dbReference>
<dbReference type="InterPro" id="IPR005123">
    <property type="entry name" value="Oxoglu/Fe-dep_dioxygenase_dom"/>
</dbReference>
<evidence type="ECO:0000256" key="6">
    <source>
        <dbReference type="PIRSR" id="PIRSR604574-2"/>
    </source>
</evidence>
<dbReference type="SUPFAM" id="SSF51197">
    <property type="entry name" value="Clavaminate synthase-like"/>
    <property type="match status" value="1"/>
</dbReference>
<feature type="binding site" evidence="5">
    <location>
        <begin position="194"/>
        <end position="200"/>
    </location>
    <ligand>
        <name>2-oxoglutarate</name>
        <dbReference type="ChEBI" id="CHEBI:16810"/>
    </ligand>
</feature>
<dbReference type="AlphaFoldDB" id="A0A1D7UAI0"/>
<dbReference type="GO" id="GO:0008198">
    <property type="term" value="F:ferrous iron binding"/>
    <property type="evidence" value="ECO:0007669"/>
    <property type="project" value="TreeGrafter"/>
</dbReference>
<dbReference type="GO" id="GO:0005737">
    <property type="term" value="C:cytoplasm"/>
    <property type="evidence" value="ECO:0007669"/>
    <property type="project" value="TreeGrafter"/>
</dbReference>
<reference evidence="8 9" key="1">
    <citation type="journal article" date="2015" name="Antonie Van Leeuwenhoek">
        <title>Bosea vaviloviae sp. nov., a new species of slow-growing rhizobia isolated from nodules of the relict species Vavilovia formosa (Stev.) Fed.</title>
        <authorList>
            <person name="Safronova V.I."/>
            <person name="Kuznetsova I.G."/>
            <person name="Sazanova A.L."/>
            <person name="Kimeklis A.K."/>
            <person name="Belimov A.A."/>
            <person name="Andronov E.E."/>
            <person name="Pinaev A.G."/>
            <person name="Chizhevskaya E.P."/>
            <person name="Pukhaev A.R."/>
            <person name="Popov K.P."/>
            <person name="Willems A."/>
            <person name="Tikhonovich I.A."/>
        </authorList>
    </citation>
    <scope>NUCLEOTIDE SEQUENCE [LARGE SCALE GENOMIC DNA]</scope>
    <source>
        <strain evidence="8 9">Vaf18</strain>
    </source>
</reference>
<comment type="cofactor">
    <cofactor evidence="6">
        <name>Fe(2+)</name>
        <dbReference type="ChEBI" id="CHEBI:29033"/>
    </cofactor>
    <text evidence="6">Binds 1 Fe(2+) ion per subunit.</text>
</comment>
<dbReference type="PANTHER" id="PTHR16557">
    <property type="entry name" value="ALKYLATED DNA REPAIR PROTEIN ALKB-RELATED"/>
    <property type="match status" value="1"/>
</dbReference>
<feature type="binding site" evidence="6">
    <location>
        <position position="122"/>
    </location>
    <ligand>
        <name>Fe cation</name>
        <dbReference type="ChEBI" id="CHEBI:24875"/>
        <note>catalytic</note>
    </ligand>
</feature>
<evidence type="ECO:0000256" key="5">
    <source>
        <dbReference type="PIRSR" id="PIRSR604574-1"/>
    </source>
</evidence>
<evidence type="ECO:0000313" key="8">
    <source>
        <dbReference type="EMBL" id="AOO84324.1"/>
    </source>
</evidence>
<feature type="binding site" evidence="5">
    <location>
        <position position="150"/>
    </location>
    <ligand>
        <name>substrate</name>
    </ligand>
</feature>
<evidence type="ECO:0000256" key="2">
    <source>
        <dbReference type="ARBA" id="ARBA00022964"/>
    </source>
</evidence>
<accession>A0A1D7UAI0</accession>
<evidence type="ECO:0000313" key="9">
    <source>
        <dbReference type="Proteomes" id="UP000094969"/>
    </source>
</evidence>
<dbReference type="GO" id="GO:0035513">
    <property type="term" value="P:oxidative RNA demethylation"/>
    <property type="evidence" value="ECO:0007669"/>
    <property type="project" value="TreeGrafter"/>
</dbReference>
<dbReference type="GO" id="GO:0035515">
    <property type="term" value="F:oxidative RNA demethylase activity"/>
    <property type="evidence" value="ECO:0007669"/>
    <property type="project" value="TreeGrafter"/>
</dbReference>
<evidence type="ECO:0000256" key="4">
    <source>
        <dbReference type="ARBA" id="ARBA00023004"/>
    </source>
</evidence>
<dbReference type="PANTHER" id="PTHR16557:SF2">
    <property type="entry name" value="NUCLEIC ACID DIOXYGENASE ALKBH1"/>
    <property type="match status" value="1"/>
</dbReference>
<proteinExistence type="predicted"/>
<dbReference type="Proteomes" id="UP000094969">
    <property type="component" value="Chromosome"/>
</dbReference>
<dbReference type="Gene3D" id="2.60.120.590">
    <property type="entry name" value="Alpha-ketoglutarate-dependent dioxygenase AlkB-like"/>
    <property type="match status" value="1"/>
</dbReference>
<evidence type="ECO:0000256" key="3">
    <source>
        <dbReference type="ARBA" id="ARBA00023002"/>
    </source>
</evidence>
<feature type="binding site" evidence="5">
    <location>
        <position position="62"/>
    </location>
    <ligand>
        <name>substrate</name>
    </ligand>
</feature>
<evidence type="ECO:0000259" key="7">
    <source>
        <dbReference type="PROSITE" id="PS51471"/>
    </source>
</evidence>
<dbReference type="Pfam" id="PF13532">
    <property type="entry name" value="2OG-FeII_Oxy_2"/>
    <property type="match status" value="1"/>
</dbReference>
<organism evidence="8 9">
    <name type="scientific">Bosea vaviloviae</name>
    <dbReference type="NCBI Taxonomy" id="1526658"/>
    <lineage>
        <taxon>Bacteria</taxon>
        <taxon>Pseudomonadati</taxon>
        <taxon>Pseudomonadota</taxon>
        <taxon>Alphaproteobacteria</taxon>
        <taxon>Hyphomicrobiales</taxon>
        <taxon>Boseaceae</taxon>
        <taxon>Bosea</taxon>
    </lineage>
</organism>
<dbReference type="PROSITE" id="PS51471">
    <property type="entry name" value="FE2OG_OXY"/>
    <property type="match status" value="1"/>
</dbReference>
<dbReference type="InterPro" id="IPR004574">
    <property type="entry name" value="Alkb"/>
</dbReference>
<name>A0A1D7UAI0_9HYPH</name>
<feature type="binding site" evidence="5">
    <location>
        <begin position="109"/>
        <end position="111"/>
    </location>
    <ligand>
        <name>2-oxoglutarate</name>
        <dbReference type="ChEBI" id="CHEBI:16810"/>
    </ligand>
</feature>
<dbReference type="STRING" id="1526658.BHK69_09465"/>
<feature type="binding site" evidence="6">
    <location>
        <position position="120"/>
    </location>
    <ligand>
        <name>Fe cation</name>
        <dbReference type="ChEBI" id="CHEBI:24875"/>
        <note>catalytic</note>
    </ligand>
</feature>
<keyword evidence="2 8" id="KW-0223">Dioxygenase</keyword>
<keyword evidence="3" id="KW-0560">Oxidoreductase</keyword>
<feature type="binding site" evidence="6">
    <location>
        <position position="176"/>
    </location>
    <ligand>
        <name>Fe cation</name>
        <dbReference type="ChEBI" id="CHEBI:24875"/>
        <note>catalytic</note>
    </ligand>
</feature>
<keyword evidence="1 6" id="KW-0479">Metal-binding</keyword>
<dbReference type="EMBL" id="CP017147">
    <property type="protein sequence ID" value="AOO84324.1"/>
    <property type="molecule type" value="Genomic_DNA"/>
</dbReference>